<protein>
    <recommendedName>
        <fullName evidence="3">TonB-dependent receptor-like beta-barrel domain-containing protein</fullName>
    </recommendedName>
</protein>
<dbReference type="OrthoDB" id="99480at2"/>
<dbReference type="EMBL" id="CP016022">
    <property type="protein sequence ID" value="ANJ72923.1"/>
    <property type="molecule type" value="Genomic_DNA"/>
</dbReference>
<evidence type="ECO:0000313" key="2">
    <source>
        <dbReference type="Proteomes" id="UP000078572"/>
    </source>
</evidence>
<reference evidence="2" key="1">
    <citation type="submission" date="2016-06" db="EMBL/GenBank/DDBJ databases">
        <authorList>
            <person name="Xu Y."/>
            <person name="Nagy A."/>
            <person name="Yan X."/>
            <person name="Kim S.W."/>
            <person name="Haley B."/>
            <person name="Liu N.T."/>
            <person name="Nou X."/>
        </authorList>
    </citation>
    <scope>NUCLEOTIDE SEQUENCE [LARGE SCALE GENOMIC DNA]</scope>
    <source>
        <strain evidence="2">ATCC 49129</strain>
    </source>
</reference>
<accession>A0A191ZXW3</accession>
<name>A0A191ZXW3_9RALS</name>
<dbReference type="AlphaFoldDB" id="A0A191ZXW3"/>
<sequence>MRASLALYHATWSPTEQIPERAIGTLIRDEFGALDPDLRGRTDRSIASLRFDSDDWRASAYVQHYNWNLLSNFTFYLDDPVNGDQLQQVDKRLNRPGCCGGRLV</sequence>
<dbReference type="Proteomes" id="UP000078572">
    <property type="component" value="Chromosome 1"/>
</dbReference>
<proteinExistence type="predicted"/>
<evidence type="ECO:0000313" key="1">
    <source>
        <dbReference type="EMBL" id="ANJ72923.1"/>
    </source>
</evidence>
<gene>
    <name evidence="1" type="ORF">A9Y76_10800</name>
</gene>
<evidence type="ECO:0008006" key="3">
    <source>
        <dbReference type="Google" id="ProtNLM"/>
    </source>
</evidence>
<dbReference type="GeneID" id="61526506"/>
<dbReference type="RefSeq" id="WP_064803998.1">
    <property type="nucleotide sequence ID" value="NZ_CP016022.1"/>
</dbReference>
<organism evidence="1 2">
    <name type="scientific">Ralstonia insidiosa</name>
    <dbReference type="NCBI Taxonomy" id="190721"/>
    <lineage>
        <taxon>Bacteria</taxon>
        <taxon>Pseudomonadati</taxon>
        <taxon>Pseudomonadota</taxon>
        <taxon>Betaproteobacteria</taxon>
        <taxon>Burkholderiales</taxon>
        <taxon>Burkholderiaceae</taxon>
        <taxon>Ralstonia</taxon>
    </lineage>
</organism>
<keyword evidence="2" id="KW-1185">Reference proteome</keyword>